<dbReference type="Gene3D" id="2.40.50.140">
    <property type="entry name" value="Nucleic acid-binding proteins"/>
    <property type="match status" value="1"/>
</dbReference>
<evidence type="ECO:0000256" key="1">
    <source>
        <dbReference type="SAM" id="MobiDB-lite"/>
    </source>
</evidence>
<organism evidence="3">
    <name type="scientific">Thermofilum pendens</name>
    <dbReference type="NCBI Taxonomy" id="2269"/>
    <lineage>
        <taxon>Archaea</taxon>
        <taxon>Thermoproteota</taxon>
        <taxon>Thermoprotei</taxon>
        <taxon>Thermofilales</taxon>
        <taxon>Thermofilaceae</taxon>
        <taxon>Thermofilum</taxon>
    </lineage>
</organism>
<keyword evidence="3" id="KW-0238">DNA-binding</keyword>
<dbReference type="CDD" id="cd04491">
    <property type="entry name" value="SoSSB_OBF"/>
    <property type="match status" value="1"/>
</dbReference>
<dbReference type="EMBL" id="DTFI01000071">
    <property type="protein sequence ID" value="HGI43210.1"/>
    <property type="molecule type" value="Genomic_DNA"/>
</dbReference>
<dbReference type="AlphaFoldDB" id="A0A7C4FEJ3"/>
<evidence type="ECO:0000259" key="2">
    <source>
        <dbReference type="Pfam" id="PF21473"/>
    </source>
</evidence>
<comment type="caution">
    <text evidence="3">The sequence shown here is derived from an EMBL/GenBank/DDBJ whole genome shotgun (WGS) entry which is preliminary data.</text>
</comment>
<sequence length="141" mass="16463">MEGANLRNVKIAEITPETRKFSVTFKVLEVMDEKSIVSRRDGMEHRVADVLVGDESGVALLTAWDDEIDKFRELVGETVSLVNGYVSLYRGSLRLGLGRFGSIVQPDRKIEEVNMENNISERKYEEERRERRDFRRRPRRF</sequence>
<dbReference type="PANTHER" id="PTHR31472:SF5">
    <property type="entry name" value="OS05G0244600 PROTEIN"/>
    <property type="match status" value="1"/>
</dbReference>
<name>A0A7C4FEJ3_THEPE</name>
<evidence type="ECO:0000313" key="3">
    <source>
        <dbReference type="EMBL" id="HGI43210.1"/>
    </source>
</evidence>
<feature type="region of interest" description="Disordered" evidence="1">
    <location>
        <begin position="122"/>
        <end position="141"/>
    </location>
</feature>
<gene>
    <name evidence="3" type="ORF">ENV17_02335</name>
</gene>
<dbReference type="PANTHER" id="PTHR31472">
    <property type="entry name" value="OS05G0244600 PROTEIN"/>
    <property type="match status" value="1"/>
</dbReference>
<proteinExistence type="predicted"/>
<dbReference type="SUPFAM" id="SSF50249">
    <property type="entry name" value="Nucleic acid-binding proteins"/>
    <property type="match status" value="1"/>
</dbReference>
<feature type="domain" description="Single-stranded DNA binding protein Ssb-like OB fold" evidence="2">
    <location>
        <begin position="15"/>
        <end position="103"/>
    </location>
</feature>
<accession>A0A7C4FEJ3</accession>
<dbReference type="InterPro" id="IPR048970">
    <property type="entry name" value="OB_Ssb-like"/>
</dbReference>
<dbReference type="InterPro" id="IPR012340">
    <property type="entry name" value="NA-bd_OB-fold"/>
</dbReference>
<protein>
    <submittedName>
        <fullName evidence="3">Single-stranded DNA-binding protein</fullName>
    </submittedName>
</protein>
<reference evidence="3" key="1">
    <citation type="journal article" date="2020" name="mSystems">
        <title>Genome- and Community-Level Interaction Insights into Carbon Utilization and Element Cycling Functions of Hydrothermarchaeota in Hydrothermal Sediment.</title>
        <authorList>
            <person name="Zhou Z."/>
            <person name="Liu Y."/>
            <person name="Xu W."/>
            <person name="Pan J."/>
            <person name="Luo Z.H."/>
            <person name="Li M."/>
        </authorList>
    </citation>
    <scope>NUCLEOTIDE SEQUENCE [LARGE SCALE GENOMIC DNA]</scope>
    <source>
        <strain evidence="3">SpSt-735</strain>
    </source>
</reference>
<dbReference type="GO" id="GO:0003677">
    <property type="term" value="F:DNA binding"/>
    <property type="evidence" value="ECO:0007669"/>
    <property type="project" value="UniProtKB-KW"/>
</dbReference>
<dbReference type="Pfam" id="PF21473">
    <property type="entry name" value="OB_Ssb-like"/>
    <property type="match status" value="1"/>
</dbReference>
<feature type="compositionally biased region" description="Basic and acidic residues" evidence="1">
    <location>
        <begin position="122"/>
        <end position="133"/>
    </location>
</feature>